<dbReference type="EMBL" id="CP014774">
    <property type="protein sequence ID" value="ANB53665.1"/>
    <property type="molecule type" value="Genomic_DNA"/>
</dbReference>
<dbReference type="STRING" id="654.AMS64_02240"/>
<dbReference type="KEGG" id="avo:AMS64_02240"/>
<keyword evidence="1" id="KW-0472">Membrane</keyword>
<evidence type="ECO:0000313" key="7">
    <source>
        <dbReference type="Proteomes" id="UP000267614"/>
    </source>
</evidence>
<accession>A0A142DZG2</accession>
<dbReference type="RefSeq" id="WP_005355246.1">
    <property type="nucleotide sequence ID" value="NZ_AP027933.1"/>
</dbReference>
<reference evidence="2 6" key="1">
    <citation type="journal article" date="2016" name="J. Clin. Microbiol.">
        <title>Detection and Whole-Genome Sequencing of Carbapenemase-Producing Aeromonas hydrophila Isolates from Routine Perirectal Surveillance Culture.</title>
        <authorList>
            <person name="Hughes H.Y."/>
            <person name="Conlan S.P."/>
            <person name="Lau A.F."/>
            <person name="Dekker J.P."/>
            <person name="Michelin A.V."/>
            <person name="Youn J.H."/>
            <person name="Henderson D.K."/>
            <person name="Frank K.M."/>
            <person name="Segre J.A."/>
            <person name="Palmore T.N."/>
        </authorList>
    </citation>
    <scope>NUCLEOTIDE SEQUENCE [LARGE SCALE GENOMIC DNA]</scope>
    <source>
        <strain evidence="2 6">AVNIH1</strain>
    </source>
</reference>
<gene>
    <name evidence="4" type="ORF">D6R50_20835</name>
    <name evidence="5" type="ORF">E8Q35_09640</name>
    <name evidence="3" type="ORF">EFI48_01475</name>
    <name evidence="2" type="ORF">WM43_13860</name>
</gene>
<organism evidence="4 8">
    <name type="scientific">Aeromonas veronii</name>
    <dbReference type="NCBI Taxonomy" id="654"/>
    <lineage>
        <taxon>Bacteria</taxon>
        <taxon>Pseudomonadati</taxon>
        <taxon>Pseudomonadota</taxon>
        <taxon>Gammaproteobacteria</taxon>
        <taxon>Aeromonadales</taxon>
        <taxon>Aeromonadaceae</taxon>
        <taxon>Aeromonas</taxon>
    </lineage>
</organism>
<keyword evidence="1" id="KW-1133">Transmembrane helix</keyword>
<dbReference type="EMBL" id="RAWX01000005">
    <property type="protein sequence ID" value="RKJ85646.1"/>
    <property type="molecule type" value="Genomic_DNA"/>
</dbReference>
<evidence type="ECO:0000256" key="1">
    <source>
        <dbReference type="SAM" id="Phobius"/>
    </source>
</evidence>
<dbReference type="Proteomes" id="UP000267614">
    <property type="component" value="Chromosome"/>
</dbReference>
<evidence type="ECO:0000313" key="3">
    <source>
        <dbReference type="EMBL" id="AYV35624.1"/>
    </source>
</evidence>
<reference evidence="3 7" key="3">
    <citation type="submission" date="2018-11" db="EMBL/GenBank/DDBJ databases">
        <title>Complete genome sequence of multidrug-resistant Aeromonas veronii strain MS-18-37.</title>
        <authorList>
            <person name="Abdelhamed H."/>
            <person name="Lawrence M."/>
            <person name="Waldbieser G."/>
        </authorList>
    </citation>
    <scope>NUCLEOTIDE SEQUENCE [LARGE SCALE GENOMIC DNA]</scope>
    <source>
        <strain evidence="3 7">MS-18-37</strain>
    </source>
</reference>
<dbReference type="eggNOG" id="COG3556">
    <property type="taxonomic scope" value="Bacteria"/>
</dbReference>
<dbReference type="Pfam" id="PF09980">
    <property type="entry name" value="DUF2214"/>
    <property type="match status" value="1"/>
</dbReference>
<evidence type="ECO:0000313" key="5">
    <source>
        <dbReference type="EMBL" id="THJ45919.1"/>
    </source>
</evidence>
<dbReference type="Proteomes" id="UP000281725">
    <property type="component" value="Unassembled WGS sequence"/>
</dbReference>
<evidence type="ECO:0000313" key="9">
    <source>
        <dbReference type="Proteomes" id="UP000309618"/>
    </source>
</evidence>
<dbReference type="Proteomes" id="UP000076809">
    <property type="component" value="Chromosome"/>
</dbReference>
<keyword evidence="1" id="KW-0812">Transmembrane</keyword>
<feature type="transmembrane region" description="Helical" evidence="1">
    <location>
        <begin position="84"/>
        <end position="101"/>
    </location>
</feature>
<feature type="transmembrane region" description="Helical" evidence="1">
    <location>
        <begin position="6"/>
        <end position="29"/>
    </location>
</feature>
<reference evidence="4 8" key="2">
    <citation type="submission" date="2018-09" db="EMBL/GenBank/DDBJ databases">
        <title>Genome sequencing of Aeromonas veronii MS-17-88.</title>
        <authorList>
            <person name="Tekedar H.C."/>
            <person name="Arick M.A."/>
            <person name="Hsu C.-Y."/>
            <person name="Thrash A."/>
            <person name="Karsi A."/>
            <person name="Lawrence M.L."/>
            <person name="Abdelhamed H."/>
        </authorList>
    </citation>
    <scope>NUCLEOTIDE SEQUENCE [LARGE SCALE GENOMIC DNA]</scope>
    <source>
        <strain evidence="4 8">MS 17-88</strain>
    </source>
</reference>
<reference evidence="5 9" key="4">
    <citation type="submission" date="2019-04" db="EMBL/GenBank/DDBJ databases">
        <title>Comparative genomics of Aeromonas veronii strains pathogenic to fish.</title>
        <authorList>
            <person name="Cascarano M.C."/>
            <person name="Smyrli M."/>
            <person name="Katharios P."/>
        </authorList>
    </citation>
    <scope>NUCLEOTIDE SEQUENCE [LARGE SCALE GENOMIC DNA]</scope>
    <source>
        <strain evidence="5 9">XU1</strain>
    </source>
</reference>
<dbReference type="GeneID" id="60845713"/>
<protein>
    <submittedName>
        <fullName evidence="4">DUF2214 family protein</fullName>
    </submittedName>
</protein>
<evidence type="ECO:0000313" key="6">
    <source>
        <dbReference type="Proteomes" id="UP000076809"/>
    </source>
</evidence>
<dbReference type="Proteomes" id="UP000309618">
    <property type="component" value="Unassembled WGS sequence"/>
</dbReference>
<dbReference type="EMBL" id="SSUX01000005">
    <property type="protein sequence ID" value="THJ45919.1"/>
    <property type="molecule type" value="Genomic_DNA"/>
</dbReference>
<feature type="transmembrane region" description="Helical" evidence="1">
    <location>
        <begin position="41"/>
        <end position="64"/>
    </location>
</feature>
<dbReference type="AlphaFoldDB" id="A0A142DZG2"/>
<evidence type="ECO:0000313" key="2">
    <source>
        <dbReference type="EMBL" id="ANB53665.1"/>
    </source>
</evidence>
<dbReference type="EMBL" id="CP033604">
    <property type="protein sequence ID" value="AYV35624.1"/>
    <property type="molecule type" value="Genomic_DNA"/>
</dbReference>
<evidence type="ECO:0000313" key="4">
    <source>
        <dbReference type="EMBL" id="RKJ85646.1"/>
    </source>
</evidence>
<proteinExistence type="predicted"/>
<evidence type="ECO:0000313" key="8">
    <source>
        <dbReference type="Proteomes" id="UP000281725"/>
    </source>
</evidence>
<sequence length="146" mass="16362">MLNHTLLSMIHYGSIAVLILALCVEYLIFRRGLNMLRVRRLLLADGVAALALFSIFATGCLLALEHASSVAEIFAHPAHGLKMGLFLLIVGSLVYPSRLFYRWRRALRLGKAPMISIQQHFRVVWILRGNLLLIALLAVFTKPSLL</sequence>
<dbReference type="OMA" id="RLFYRWR"/>
<feature type="transmembrane region" description="Helical" evidence="1">
    <location>
        <begin position="121"/>
        <end position="140"/>
    </location>
</feature>
<dbReference type="InterPro" id="IPR018706">
    <property type="entry name" value="DUF2214_membrane"/>
</dbReference>
<name>A0A142DZG2_AERVE</name>